<protein>
    <submittedName>
        <fullName evidence="2">Uncharacterized protein</fullName>
    </submittedName>
</protein>
<dbReference type="EMBL" id="UINC01090929">
    <property type="protein sequence ID" value="SVC43289.1"/>
    <property type="molecule type" value="Genomic_DNA"/>
</dbReference>
<accession>A0A382M2Y0</accession>
<keyword evidence="1" id="KW-0175">Coiled coil</keyword>
<feature type="non-terminal residue" evidence="2">
    <location>
        <position position="1"/>
    </location>
</feature>
<gene>
    <name evidence="2" type="ORF">METZ01_LOCUS296143</name>
</gene>
<reference evidence="2" key="1">
    <citation type="submission" date="2018-05" db="EMBL/GenBank/DDBJ databases">
        <authorList>
            <person name="Lanie J.A."/>
            <person name="Ng W.-L."/>
            <person name="Kazmierczak K.M."/>
            <person name="Andrzejewski T.M."/>
            <person name="Davidsen T.M."/>
            <person name="Wayne K.J."/>
            <person name="Tettelin H."/>
            <person name="Glass J.I."/>
            <person name="Rusch D."/>
            <person name="Podicherti R."/>
            <person name="Tsui H.-C.T."/>
            <person name="Winkler M.E."/>
        </authorList>
    </citation>
    <scope>NUCLEOTIDE SEQUENCE</scope>
</reference>
<evidence type="ECO:0000313" key="2">
    <source>
        <dbReference type="EMBL" id="SVC43289.1"/>
    </source>
</evidence>
<dbReference type="AlphaFoldDB" id="A0A382M2Y0"/>
<sequence>VHHSTQSVNEIDSLKQRIKELESLLEKERESHHLDMERIKTENYGALEASQTRYQGELAIQRENFQRQVEKLKAKLESFEA</sequence>
<proteinExistence type="predicted"/>
<name>A0A382M2Y0_9ZZZZ</name>
<organism evidence="2">
    <name type="scientific">marine metagenome</name>
    <dbReference type="NCBI Taxonomy" id="408172"/>
    <lineage>
        <taxon>unclassified sequences</taxon>
        <taxon>metagenomes</taxon>
        <taxon>ecological metagenomes</taxon>
    </lineage>
</organism>
<evidence type="ECO:0000256" key="1">
    <source>
        <dbReference type="SAM" id="Coils"/>
    </source>
</evidence>
<feature type="coiled-coil region" evidence="1">
    <location>
        <begin position="4"/>
        <end position="31"/>
    </location>
</feature>